<reference evidence="1 2" key="1">
    <citation type="submission" date="2024-09" db="EMBL/GenBank/DDBJ databases">
        <authorList>
            <person name="Sun Q."/>
            <person name="Mori K."/>
        </authorList>
    </citation>
    <scope>NUCLEOTIDE SEQUENCE [LARGE SCALE GENOMIC DNA]</scope>
    <source>
        <strain evidence="1 2">JCM 3323</strain>
    </source>
</reference>
<comment type="caution">
    <text evidence="1">The sequence shown here is derived from an EMBL/GenBank/DDBJ whole genome shotgun (WGS) entry which is preliminary data.</text>
</comment>
<proteinExistence type="predicted"/>
<evidence type="ECO:0000313" key="1">
    <source>
        <dbReference type="EMBL" id="MFB9529272.1"/>
    </source>
</evidence>
<dbReference type="RefSeq" id="WP_346131506.1">
    <property type="nucleotide sequence ID" value="NZ_BAAAXC010000015.1"/>
</dbReference>
<dbReference type="Proteomes" id="UP001589646">
    <property type="component" value="Unassembled WGS sequence"/>
</dbReference>
<gene>
    <name evidence="1" type="ORF">ACFFRN_21930</name>
</gene>
<name>A0ABV5Q1B0_9ACTN</name>
<sequence length="60" mass="6497">MIRTTATVADVSSVSSTHQIRATLRQGFIDVKLPRTGATADSNPRSRVTSSEVVYELTFA</sequence>
<protein>
    <submittedName>
        <fullName evidence="1">Uncharacterized protein</fullName>
    </submittedName>
</protein>
<keyword evidence="2" id="KW-1185">Reference proteome</keyword>
<organism evidence="1 2">
    <name type="scientific">Nonomuraea roseola</name>
    <dbReference type="NCBI Taxonomy" id="46179"/>
    <lineage>
        <taxon>Bacteria</taxon>
        <taxon>Bacillati</taxon>
        <taxon>Actinomycetota</taxon>
        <taxon>Actinomycetes</taxon>
        <taxon>Streptosporangiales</taxon>
        <taxon>Streptosporangiaceae</taxon>
        <taxon>Nonomuraea</taxon>
    </lineage>
</organism>
<evidence type="ECO:0000313" key="2">
    <source>
        <dbReference type="Proteomes" id="UP001589646"/>
    </source>
</evidence>
<dbReference type="EMBL" id="JBHMCE010000006">
    <property type="protein sequence ID" value="MFB9529272.1"/>
    <property type="molecule type" value="Genomic_DNA"/>
</dbReference>
<accession>A0ABV5Q1B0</accession>